<reference evidence="4 5" key="2">
    <citation type="submission" date="2013-04" db="EMBL/GenBank/DDBJ databases">
        <authorList>
            <person name="Fiebig A."/>
            <person name="Pradella S."/>
            <person name="Wagner-Doebler I."/>
        </authorList>
    </citation>
    <scope>NUCLEOTIDE SEQUENCE [LARGE SCALE GENOMIC DNA]</scope>
    <source>
        <strain evidence="5">DSM 17067 / NCIMB 14079 / DFL-11</strain>
    </source>
</reference>
<dbReference type="AlphaFoldDB" id="A0A5E8H481"/>
<dbReference type="EMBL" id="ACCU02000003">
    <property type="protein sequence ID" value="EEE46755.2"/>
    <property type="molecule type" value="Genomic_DNA"/>
</dbReference>
<comment type="similarity">
    <text evidence="2">Belongs to the UPF0174 family.</text>
</comment>
<comment type="caution">
    <text evidence="4">The sequence shown here is derived from an EMBL/GenBank/DDBJ whole genome shotgun (WGS) entry which is preliminary data.</text>
</comment>
<feature type="domain" description="Ubiquinol-cytochrome c chaperone" evidence="3">
    <location>
        <begin position="33"/>
        <end position="171"/>
    </location>
</feature>
<dbReference type="InterPro" id="IPR014569">
    <property type="entry name" value="Ubq_cyt-c_CBP3-rel"/>
</dbReference>
<dbReference type="Pfam" id="PF03981">
    <property type="entry name" value="Ubiq_cyt_C_chap"/>
    <property type="match status" value="1"/>
</dbReference>
<dbReference type="InterPro" id="IPR007129">
    <property type="entry name" value="Ubiqinol_cyt_c_chaperone_CPB3"/>
</dbReference>
<evidence type="ECO:0000259" key="3">
    <source>
        <dbReference type="Pfam" id="PF03981"/>
    </source>
</evidence>
<evidence type="ECO:0000256" key="1">
    <source>
        <dbReference type="ARBA" id="ARBA00006407"/>
    </source>
</evidence>
<evidence type="ECO:0000256" key="2">
    <source>
        <dbReference type="ARBA" id="ARBA00006436"/>
    </source>
</evidence>
<reference evidence="4 5" key="1">
    <citation type="submission" date="2008-01" db="EMBL/GenBank/DDBJ databases">
        <authorList>
            <person name="Wagner-Dobler I."/>
            <person name="Ferriera S."/>
            <person name="Johnson J."/>
            <person name="Kravitz S."/>
            <person name="Beeson K."/>
            <person name="Sutton G."/>
            <person name="Rogers Y.-H."/>
            <person name="Friedman R."/>
            <person name="Frazier M."/>
            <person name="Venter J.C."/>
        </authorList>
    </citation>
    <scope>NUCLEOTIDE SEQUENCE [LARGE SCALE GENOMIC DNA]</scope>
    <source>
        <strain evidence="5">DSM 17067 / NCIMB 14079 / DFL-11</strain>
    </source>
</reference>
<organism evidence="4 5">
    <name type="scientific">Roseibium alexandrii (strain DSM 17067 / NCIMB 14079 / DFL-11)</name>
    <name type="common">Labrenzia alexandrii</name>
    <dbReference type="NCBI Taxonomy" id="244592"/>
    <lineage>
        <taxon>Bacteria</taxon>
        <taxon>Pseudomonadati</taxon>
        <taxon>Pseudomonadota</taxon>
        <taxon>Alphaproteobacteria</taxon>
        <taxon>Hyphomicrobiales</taxon>
        <taxon>Stappiaceae</taxon>
        <taxon>Roseibium</taxon>
    </lineage>
</organism>
<protein>
    <recommendedName>
        <fullName evidence="3">Ubiquinol-cytochrome c chaperone domain-containing protein</fullName>
    </recommendedName>
</protein>
<dbReference type="PANTHER" id="PTHR12184:SF1">
    <property type="entry name" value="UBIQUINOL-CYTOCHROME-C REDUCTASE COMPLEX ASSEMBLY FACTOR 1"/>
    <property type="match status" value="1"/>
</dbReference>
<name>A0A5E8H481_ROSAD</name>
<accession>A0A5E8H481</accession>
<dbReference type="RefSeq" id="WP_134852958.1">
    <property type="nucleotide sequence ID" value="NZ_CM011002.1"/>
</dbReference>
<sequence>MILGLFRRRSRDAEHKTYCEIVAQARQPVFYTDFLVPDTIDGRFDLIVLHAVLYFKRMQGEGKKVAEFTQDVFDLFFQDMDASLRELGVSDTRVPKKVRKMGEAFFGRADAYMAAVEAGNAEDLAQALGRNIYTEKDEPIAQERLASYVIAASAELTGQDTQDLLNGNINWPDPARFLTGNEEKDEPQKTWPMKHFLTAHKVNGAPGWGHG</sequence>
<proteinExistence type="inferred from homology"/>
<dbReference type="PANTHER" id="PTHR12184">
    <property type="entry name" value="UBIQUINOL-CYTOCHROME C REDUCTASE COMPLEX ASSEMBLY FACTOR 1 FAMILY MEMBER"/>
    <property type="match status" value="1"/>
</dbReference>
<gene>
    <name evidence="4" type="ORF">SADFL11_4044</name>
</gene>
<comment type="similarity">
    <text evidence="1">Belongs to the CBP3 family.</text>
</comment>
<dbReference type="Proteomes" id="UP000004703">
    <property type="component" value="Chromosome"/>
</dbReference>
<dbReference type="InterPro" id="IPR021150">
    <property type="entry name" value="Ubiq_cyt_c_chap"/>
</dbReference>
<evidence type="ECO:0000313" key="5">
    <source>
        <dbReference type="Proteomes" id="UP000004703"/>
    </source>
</evidence>
<dbReference type="PIRSF" id="PIRSF032079">
    <property type="entry name" value="UCP032079"/>
    <property type="match status" value="1"/>
</dbReference>
<evidence type="ECO:0000313" key="4">
    <source>
        <dbReference type="EMBL" id="EEE46755.2"/>
    </source>
</evidence>